<evidence type="ECO:0000313" key="1">
    <source>
        <dbReference type="EMBL" id="GII42840.1"/>
    </source>
</evidence>
<dbReference type="Proteomes" id="UP000622547">
    <property type="component" value="Unassembled WGS sequence"/>
</dbReference>
<sequence>MTSDQLRLLRAKHAANARRRRRMKRLGKWRPYVNAQPVREHVVRIHDDMGLAWYRIGVLAGVGRATIRRLIWGTPSRGIAPLRKMSPELADKLLNFWPDLDDLDATAKVSTAGTIRRVQALAVAGYSRTYIADRLGIQARWFQTVLYRDTMTARIARAVRDLYPELRGQQPPSSTKPERIVMERTMQRAAREEWEPFEAWDDDTIDDPRTKPWEHIRCHLDECGRSSVSSNRLCSYHERYFKERGTLDGIRPKRNGAALIEEATFIVKTDRLVTRNEVIDRALVAARLLVTEDALERALNRANVTLTGLKESA</sequence>
<keyword evidence="2" id="KW-1185">Reference proteome</keyword>
<name>A0A8J3UQK6_9ACTN</name>
<accession>A0A8J3UQK6</accession>
<organism evidence="1 2">
    <name type="scientific">Planotetraspora phitsanulokensis</name>
    <dbReference type="NCBI Taxonomy" id="575192"/>
    <lineage>
        <taxon>Bacteria</taxon>
        <taxon>Bacillati</taxon>
        <taxon>Actinomycetota</taxon>
        <taxon>Actinomycetes</taxon>
        <taxon>Streptosporangiales</taxon>
        <taxon>Streptosporangiaceae</taxon>
        <taxon>Planotetraspora</taxon>
    </lineage>
</organism>
<dbReference type="AlphaFoldDB" id="A0A8J3UQK6"/>
<comment type="caution">
    <text evidence="1">The sequence shown here is derived from an EMBL/GenBank/DDBJ whole genome shotgun (WGS) entry which is preliminary data.</text>
</comment>
<dbReference type="RefSeq" id="WP_204078253.1">
    <property type="nucleotide sequence ID" value="NZ_BOOP01000048.1"/>
</dbReference>
<reference evidence="1 2" key="1">
    <citation type="submission" date="2021-01" db="EMBL/GenBank/DDBJ databases">
        <title>Whole genome shotgun sequence of Planotetraspora phitsanulokensis NBRC 104273.</title>
        <authorList>
            <person name="Komaki H."/>
            <person name="Tamura T."/>
        </authorList>
    </citation>
    <scope>NUCLEOTIDE SEQUENCE [LARGE SCALE GENOMIC DNA]</scope>
    <source>
        <strain evidence="1 2">NBRC 104273</strain>
    </source>
</reference>
<evidence type="ECO:0000313" key="2">
    <source>
        <dbReference type="Proteomes" id="UP000622547"/>
    </source>
</evidence>
<protein>
    <submittedName>
        <fullName evidence="1">Uncharacterized protein</fullName>
    </submittedName>
</protein>
<dbReference type="EMBL" id="BOOP01000048">
    <property type="protein sequence ID" value="GII42840.1"/>
    <property type="molecule type" value="Genomic_DNA"/>
</dbReference>
<proteinExistence type="predicted"/>
<gene>
    <name evidence="1" type="ORF">Pph01_78430</name>
</gene>